<protein>
    <submittedName>
        <fullName evidence="1">Uncharacterized protein</fullName>
    </submittedName>
</protein>
<name>A0ACC1A2I4_9ROSI</name>
<accession>A0ACC1A2I4</accession>
<comment type="caution">
    <text evidence="1">The sequence shown here is derived from an EMBL/GenBank/DDBJ whole genome shotgun (WGS) entry which is preliminary data.</text>
</comment>
<keyword evidence="2" id="KW-1185">Reference proteome</keyword>
<evidence type="ECO:0000313" key="1">
    <source>
        <dbReference type="EMBL" id="KAJ0081504.1"/>
    </source>
</evidence>
<reference evidence="2" key="1">
    <citation type="journal article" date="2023" name="G3 (Bethesda)">
        <title>Genome assembly and association tests identify interacting loci associated with vigor, precocity, and sex in interspecific pistachio rootstocks.</title>
        <authorList>
            <person name="Palmer W."/>
            <person name="Jacygrad E."/>
            <person name="Sagayaradj S."/>
            <person name="Cavanaugh K."/>
            <person name="Han R."/>
            <person name="Bertier L."/>
            <person name="Beede B."/>
            <person name="Kafkas S."/>
            <person name="Golino D."/>
            <person name="Preece J."/>
            <person name="Michelmore R."/>
        </authorList>
    </citation>
    <scope>NUCLEOTIDE SEQUENCE [LARGE SCALE GENOMIC DNA]</scope>
</reference>
<dbReference type="EMBL" id="CM047908">
    <property type="protein sequence ID" value="KAJ0081504.1"/>
    <property type="molecule type" value="Genomic_DNA"/>
</dbReference>
<dbReference type="Proteomes" id="UP001164250">
    <property type="component" value="Chromosome 12"/>
</dbReference>
<proteinExistence type="predicted"/>
<evidence type="ECO:0000313" key="2">
    <source>
        <dbReference type="Proteomes" id="UP001164250"/>
    </source>
</evidence>
<organism evidence="1 2">
    <name type="scientific">Pistacia atlantica</name>
    <dbReference type="NCBI Taxonomy" id="434234"/>
    <lineage>
        <taxon>Eukaryota</taxon>
        <taxon>Viridiplantae</taxon>
        <taxon>Streptophyta</taxon>
        <taxon>Embryophyta</taxon>
        <taxon>Tracheophyta</taxon>
        <taxon>Spermatophyta</taxon>
        <taxon>Magnoliopsida</taxon>
        <taxon>eudicotyledons</taxon>
        <taxon>Gunneridae</taxon>
        <taxon>Pentapetalae</taxon>
        <taxon>rosids</taxon>
        <taxon>malvids</taxon>
        <taxon>Sapindales</taxon>
        <taxon>Anacardiaceae</taxon>
        <taxon>Pistacia</taxon>
    </lineage>
</organism>
<gene>
    <name evidence="1" type="ORF">Patl1_11104</name>
</gene>
<sequence length="308" mass="33360">MQAIIVSCCGCFHGRTLAVISMSCDNEATHGFGPLLPGNLKVDFGDVVALEKIFKESGERIAGFLFEPIQGEAGVIIPPDGYLKAVRDLCTKYNVLMIADEIQSGLARTGRMLACDWEEVHPDVVILGKALGGGVIPVSAVLANKDVMLCIQPGEHGSTFGGNPLASAVSIASLDVIKDEKLADRSVHLGKELRHRLLKIQQQFPDYIKEIRGRGLFNAVEFDSRALSPVSAYDICLNMKERGVLAKPTHDTIVRLTPPLSISLDELEEGSKVLHDVLELDLPNMKKAKPPKVSPTASTTCHRCGRNL</sequence>